<feature type="compositionally biased region" description="Polar residues" evidence="26">
    <location>
        <begin position="96"/>
        <end position="117"/>
    </location>
</feature>
<dbReference type="Proteomes" id="UP000835052">
    <property type="component" value="Unassembled WGS sequence"/>
</dbReference>
<feature type="transmembrane region" description="Helical" evidence="27">
    <location>
        <begin position="737"/>
        <end position="757"/>
    </location>
</feature>
<evidence type="ECO:0000256" key="14">
    <source>
        <dbReference type="ARBA" id="ARBA00023329"/>
    </source>
</evidence>
<feature type="transmembrane region" description="Helical" evidence="27">
    <location>
        <begin position="676"/>
        <end position="694"/>
    </location>
</feature>
<evidence type="ECO:0000256" key="15">
    <source>
        <dbReference type="ARBA" id="ARBA00050101"/>
    </source>
</evidence>
<dbReference type="InterPro" id="IPR011701">
    <property type="entry name" value="MFS"/>
</dbReference>
<organism evidence="29 30">
    <name type="scientific">Caenorhabditis auriculariae</name>
    <dbReference type="NCBI Taxonomy" id="2777116"/>
    <lineage>
        <taxon>Eukaryota</taxon>
        <taxon>Metazoa</taxon>
        <taxon>Ecdysozoa</taxon>
        <taxon>Nematoda</taxon>
        <taxon>Chromadorea</taxon>
        <taxon>Rhabditida</taxon>
        <taxon>Rhabditina</taxon>
        <taxon>Rhabditomorpha</taxon>
        <taxon>Rhabditoidea</taxon>
        <taxon>Rhabditidae</taxon>
        <taxon>Peloderinae</taxon>
        <taxon>Caenorhabditis</taxon>
    </lineage>
</organism>
<dbReference type="Pfam" id="PF07690">
    <property type="entry name" value="MFS_1"/>
    <property type="match status" value="1"/>
</dbReference>
<evidence type="ECO:0000256" key="13">
    <source>
        <dbReference type="ARBA" id="ARBA00023228"/>
    </source>
</evidence>
<sequence>MRKKDKDVEETTFVMNPRKSRYRRSDRQSSLEETSFIDAPSTSQAGQKISPNSFEESSMLPSTLQPGHRNSFNSFGESSSSMLPSTSQTRQERRSQASSLVETSFSLYPSPSQNDQIQPADMEETSFMDLPSCSYKRRPRPSSLFKNSRSQFFERDSQESSLEDSVSIELSSIRQRSASVQEKKVHINPEVVVKKSQSQPNPFDECVRRTSVHEASQQALTYRVPTTLMSKSSSNASRRTIFVFPIFTKIEIYEDLSVASTPSPIFFKLKYRIGIRPKTRHRRPFDDTSVYSEFSGQTGMTRTTTSASTISFLEPRWRRRLNRVHYDDSMDTSTKLVPSTRLGLAVVCFFACLLTYAMRTNMSLAIVCMVTENTTVDGSVTAIPKCVDPDASTTTKSEMIGEFDWDKKLSGFVLSAFFYGYVGSQILGGYLATHYGGKRVVLVTVLGSALLTLANPIAARTSVYALILLRAAIGFLQGATFPAVHTMWSVWGPPSELSVLTGITYAGAQIGNVIVLPLSGYLCENGFDGGWPSIFYIIGSCGLLWCISWIYFTSDRPSTHPRISAGEREYIISSVEASVGKNTGTPPATPWLSIFKSKEVWACWVGHFAGDWGAYTMLVSLPSFLKDVLGLDMGSLGVWASIPYIMYFIAINIGGVLADTIRKKELLSTLNTRRSAMLVALIGQAIFLVLAGYCKCGQKYLVVGLVTAAMAISGLQYSGFVVNYLEIAPPFSGTVMGIGNTISAVAGMASPAVTSFLTPNGTSEEWQSVLWLTAAILVFGAVFFSIFASGSCQPWAKLDAAEGHELAPLREDEKIALATA</sequence>
<evidence type="ECO:0000256" key="3">
    <source>
        <dbReference type="ARBA" id="ARBA00004638"/>
    </source>
</evidence>
<comment type="catalytic activity">
    <reaction evidence="19">
        <text>L-glutamate(out) = L-glutamate(in)</text>
        <dbReference type="Rhea" id="RHEA:66336"/>
        <dbReference type="ChEBI" id="CHEBI:29985"/>
    </reaction>
    <physiologicalReaction direction="left-to-right" evidence="19">
        <dbReference type="Rhea" id="RHEA:66337"/>
    </physiologicalReaction>
</comment>
<keyword evidence="11 27" id="KW-0472">Membrane</keyword>
<feature type="transmembrane region" description="Helical" evidence="27">
    <location>
        <begin position="636"/>
        <end position="655"/>
    </location>
</feature>
<dbReference type="InterPro" id="IPR036259">
    <property type="entry name" value="MFS_trans_sf"/>
</dbReference>
<evidence type="ECO:0000256" key="8">
    <source>
        <dbReference type="ARBA" id="ARBA00022847"/>
    </source>
</evidence>
<name>A0A8S1HUY6_9PELO</name>
<feature type="region of interest" description="Disordered" evidence="26">
    <location>
        <begin position="1"/>
        <end position="117"/>
    </location>
</feature>
<evidence type="ECO:0000256" key="25">
    <source>
        <dbReference type="ARBA" id="ARBA00081925"/>
    </source>
</evidence>
<comment type="catalytic activity">
    <reaction evidence="16">
        <text>L-aspartate(out) = L-aspartate(in)</text>
        <dbReference type="Rhea" id="RHEA:66332"/>
        <dbReference type="ChEBI" id="CHEBI:29991"/>
    </reaction>
    <physiologicalReaction direction="left-to-right" evidence="16">
        <dbReference type="Rhea" id="RHEA:66333"/>
    </physiologicalReaction>
</comment>
<comment type="catalytic activity">
    <reaction evidence="18">
        <text>N-acetyl-L-aspartyl-L-glutamate(out) = N-acetyl-L-aspartyl-L-glutamate(in)</text>
        <dbReference type="Rhea" id="RHEA:72599"/>
        <dbReference type="ChEBI" id="CHEBI:76931"/>
    </reaction>
    <physiologicalReaction direction="left-to-right" evidence="18">
        <dbReference type="Rhea" id="RHEA:72600"/>
    </physiologicalReaction>
</comment>
<evidence type="ECO:0000256" key="2">
    <source>
        <dbReference type="ARBA" id="ARBA00004554"/>
    </source>
</evidence>
<evidence type="ECO:0000256" key="1">
    <source>
        <dbReference type="ARBA" id="ARBA00004432"/>
    </source>
</evidence>
<evidence type="ECO:0000256" key="12">
    <source>
        <dbReference type="ARBA" id="ARBA00023180"/>
    </source>
</evidence>
<evidence type="ECO:0000259" key="28">
    <source>
        <dbReference type="PROSITE" id="PS50850"/>
    </source>
</evidence>
<keyword evidence="12" id="KW-0325">Glycoprotein</keyword>
<evidence type="ECO:0000313" key="29">
    <source>
        <dbReference type="EMBL" id="CAD6196828.1"/>
    </source>
</evidence>
<evidence type="ECO:0000256" key="23">
    <source>
        <dbReference type="ARBA" id="ARBA00080244"/>
    </source>
</evidence>
<evidence type="ECO:0000256" key="10">
    <source>
        <dbReference type="ARBA" id="ARBA00023018"/>
    </source>
</evidence>
<feature type="transmembrane region" description="Helical" evidence="27">
    <location>
        <begin position="464"/>
        <end position="485"/>
    </location>
</feature>
<feature type="region of interest" description="Disordered" evidence="26">
    <location>
        <begin position="131"/>
        <end position="151"/>
    </location>
</feature>
<evidence type="ECO:0000256" key="18">
    <source>
        <dbReference type="ARBA" id="ARBA00051403"/>
    </source>
</evidence>
<evidence type="ECO:0000256" key="21">
    <source>
        <dbReference type="ARBA" id="ARBA00056891"/>
    </source>
</evidence>
<dbReference type="InterPro" id="IPR020846">
    <property type="entry name" value="MFS_dom"/>
</dbReference>
<dbReference type="CDD" id="cd17318">
    <property type="entry name" value="MFS_SLC17"/>
    <property type="match status" value="1"/>
</dbReference>
<keyword evidence="8" id="KW-0769">Symport</keyword>
<accession>A0A8S1HUY6</accession>
<comment type="catalytic activity">
    <reaction evidence="15">
        <text>2 nitrate(out) + H(+)(out) = 2 nitrate(in) + H(+)(in)</text>
        <dbReference type="Rhea" id="RHEA:71539"/>
        <dbReference type="ChEBI" id="CHEBI:15378"/>
        <dbReference type="ChEBI" id="CHEBI:17632"/>
    </reaction>
    <physiologicalReaction direction="left-to-right" evidence="15">
        <dbReference type="Rhea" id="RHEA:71540"/>
    </physiologicalReaction>
</comment>
<keyword evidence="13" id="KW-0458">Lysosome</keyword>
<evidence type="ECO:0000256" key="4">
    <source>
        <dbReference type="ARBA" id="ARBA00004656"/>
    </source>
</evidence>
<feature type="domain" description="Major facilitator superfamily (MFS) profile" evidence="28">
    <location>
        <begin position="363"/>
        <end position="792"/>
    </location>
</feature>
<protein>
    <recommendedName>
        <fullName evidence="22">Sialin</fullName>
    </recommendedName>
    <alternativeName>
        <fullName evidence="25">H(+)/nitrate cotransporter</fullName>
    </alternativeName>
    <alternativeName>
        <fullName evidence="23">H(+)/sialic acid cotransporter</fullName>
    </alternativeName>
    <alternativeName>
        <fullName evidence="24">Vesicular excitatory amino acid transporter</fullName>
    </alternativeName>
</protein>
<feature type="transmembrane region" description="Helical" evidence="27">
    <location>
        <begin position="700"/>
        <end position="725"/>
    </location>
</feature>
<comment type="subcellular location">
    <subcellularLocation>
        <location evidence="2">Basolateral cell membrane</location>
        <topology evidence="2">Multi-pass membrane protein</topology>
    </subcellularLocation>
    <subcellularLocation>
        <location evidence="3">Cytoplasmic vesicle</location>
        <location evidence="3">Secretory vesicle membrane</location>
        <topology evidence="3">Multi-pass membrane protein</topology>
    </subcellularLocation>
    <subcellularLocation>
        <location evidence="1">Cytoplasmic vesicle</location>
        <location evidence="1">Secretory vesicle</location>
        <location evidence="1">Synaptic vesicle membrane</location>
    </subcellularLocation>
    <subcellularLocation>
        <location evidence="4">Lysosome membrane</location>
    </subcellularLocation>
</comment>
<feature type="transmembrane region" description="Helical" evidence="27">
    <location>
        <begin position="769"/>
        <end position="788"/>
    </location>
</feature>
<comment type="function">
    <text evidence="21">Receptor for CM101, a polysaccharide produced by group B Streptococcus with antipathoangiogenic properties.</text>
</comment>
<feature type="compositionally biased region" description="Low complexity" evidence="26">
    <location>
        <begin position="70"/>
        <end position="87"/>
    </location>
</feature>
<feature type="transmembrane region" description="Helical" evidence="27">
    <location>
        <begin position="412"/>
        <end position="433"/>
    </location>
</feature>
<comment type="catalytic activity">
    <reaction evidence="17">
        <text>N-acetylneuraminate(in) + H(+)(in) = N-acetylneuraminate(out) + H(+)(out)</text>
        <dbReference type="Rhea" id="RHEA:28987"/>
        <dbReference type="ChEBI" id="CHEBI:15378"/>
        <dbReference type="ChEBI" id="CHEBI:35418"/>
    </reaction>
    <physiologicalReaction direction="right-to-left" evidence="17">
        <dbReference type="Rhea" id="RHEA:28989"/>
    </physiologicalReaction>
</comment>
<comment type="catalytic activity">
    <reaction evidence="20">
        <text>D-glucuronate(out) + H(+)(out) = D-glucuronate(in) + H(+)(in)</text>
        <dbReference type="Rhea" id="RHEA:72591"/>
        <dbReference type="ChEBI" id="CHEBI:15378"/>
        <dbReference type="ChEBI" id="CHEBI:58720"/>
    </reaction>
    <physiologicalReaction direction="left-to-right" evidence="20">
        <dbReference type="Rhea" id="RHEA:72592"/>
    </physiologicalReaction>
</comment>
<keyword evidence="9 27" id="KW-1133">Transmembrane helix</keyword>
<evidence type="ECO:0000256" key="27">
    <source>
        <dbReference type="SAM" id="Phobius"/>
    </source>
</evidence>
<feature type="transmembrane region" description="Helical" evidence="27">
    <location>
        <begin position="440"/>
        <end position="458"/>
    </location>
</feature>
<dbReference type="GO" id="GO:0015293">
    <property type="term" value="F:symporter activity"/>
    <property type="evidence" value="ECO:0007669"/>
    <property type="project" value="UniProtKB-KW"/>
</dbReference>
<dbReference type="EMBL" id="CAJGYM010000080">
    <property type="protein sequence ID" value="CAD6196828.1"/>
    <property type="molecule type" value="Genomic_DNA"/>
</dbReference>
<comment type="caution">
    <text evidence="29">The sequence shown here is derived from an EMBL/GenBank/DDBJ whole genome shotgun (WGS) entry which is preliminary data.</text>
</comment>
<dbReference type="OrthoDB" id="2985014at2759"/>
<keyword evidence="10" id="KW-0770">Synapse</keyword>
<keyword evidence="7 27" id="KW-0812">Transmembrane</keyword>
<feature type="transmembrane region" description="Helical" evidence="27">
    <location>
        <begin position="342"/>
        <end position="359"/>
    </location>
</feature>
<evidence type="ECO:0000256" key="11">
    <source>
        <dbReference type="ARBA" id="ARBA00023136"/>
    </source>
</evidence>
<dbReference type="GO" id="GO:0005765">
    <property type="term" value="C:lysosomal membrane"/>
    <property type="evidence" value="ECO:0007669"/>
    <property type="project" value="UniProtKB-SubCell"/>
</dbReference>
<dbReference type="Gene3D" id="1.20.1250.20">
    <property type="entry name" value="MFS general substrate transporter like domains"/>
    <property type="match status" value="2"/>
</dbReference>
<dbReference type="PANTHER" id="PTHR11662:SF399">
    <property type="entry name" value="FI19708P1-RELATED"/>
    <property type="match status" value="1"/>
</dbReference>
<dbReference type="GO" id="GO:0030672">
    <property type="term" value="C:synaptic vesicle membrane"/>
    <property type="evidence" value="ECO:0007669"/>
    <property type="project" value="UniProtKB-SubCell"/>
</dbReference>
<evidence type="ECO:0000256" key="16">
    <source>
        <dbReference type="ARBA" id="ARBA00050554"/>
    </source>
</evidence>
<feature type="transmembrane region" description="Helical" evidence="27">
    <location>
        <begin position="534"/>
        <end position="552"/>
    </location>
</feature>
<feature type="transmembrane region" description="Helical" evidence="27">
    <location>
        <begin position="497"/>
        <end position="522"/>
    </location>
</feature>
<keyword evidence="14" id="KW-0968">Cytoplasmic vesicle</keyword>
<gene>
    <name evidence="29" type="ORF">CAUJ_LOCUS12739</name>
</gene>
<dbReference type="GO" id="GO:0046942">
    <property type="term" value="P:carboxylic acid transport"/>
    <property type="evidence" value="ECO:0007669"/>
    <property type="project" value="UniProtKB-ARBA"/>
</dbReference>
<dbReference type="PROSITE" id="PS50850">
    <property type="entry name" value="MFS"/>
    <property type="match status" value="1"/>
</dbReference>
<evidence type="ECO:0000256" key="19">
    <source>
        <dbReference type="ARBA" id="ARBA00051447"/>
    </source>
</evidence>
<evidence type="ECO:0000256" key="7">
    <source>
        <dbReference type="ARBA" id="ARBA00022692"/>
    </source>
</evidence>
<evidence type="ECO:0000256" key="9">
    <source>
        <dbReference type="ARBA" id="ARBA00022989"/>
    </source>
</evidence>
<dbReference type="PANTHER" id="PTHR11662">
    <property type="entry name" value="SOLUTE CARRIER FAMILY 17"/>
    <property type="match status" value="1"/>
</dbReference>
<evidence type="ECO:0000256" key="6">
    <source>
        <dbReference type="ARBA" id="ARBA00022475"/>
    </source>
</evidence>
<evidence type="ECO:0000256" key="24">
    <source>
        <dbReference type="ARBA" id="ARBA00081195"/>
    </source>
</evidence>
<feature type="compositionally biased region" description="Polar residues" evidence="26">
    <location>
        <begin position="40"/>
        <end position="65"/>
    </location>
</feature>
<keyword evidence="6" id="KW-1003">Cell membrane</keyword>
<evidence type="ECO:0000256" key="20">
    <source>
        <dbReference type="ARBA" id="ARBA00051612"/>
    </source>
</evidence>
<dbReference type="GO" id="GO:0016323">
    <property type="term" value="C:basolateral plasma membrane"/>
    <property type="evidence" value="ECO:0007669"/>
    <property type="project" value="UniProtKB-SubCell"/>
</dbReference>
<keyword evidence="30" id="KW-1185">Reference proteome</keyword>
<proteinExistence type="predicted"/>
<evidence type="ECO:0000256" key="22">
    <source>
        <dbReference type="ARBA" id="ARBA00069713"/>
    </source>
</evidence>
<keyword evidence="5" id="KW-0813">Transport</keyword>
<dbReference type="FunFam" id="1.20.1250.20:FF:000003">
    <property type="entry name" value="Solute carrier family 17 member 3"/>
    <property type="match status" value="1"/>
</dbReference>
<evidence type="ECO:0000313" key="30">
    <source>
        <dbReference type="Proteomes" id="UP000835052"/>
    </source>
</evidence>
<dbReference type="AlphaFoldDB" id="A0A8S1HUY6"/>
<reference evidence="29" key="1">
    <citation type="submission" date="2020-10" db="EMBL/GenBank/DDBJ databases">
        <authorList>
            <person name="Kikuchi T."/>
        </authorList>
    </citation>
    <scope>NUCLEOTIDE SEQUENCE</scope>
    <source>
        <strain evidence="29">NKZ352</strain>
    </source>
</reference>
<dbReference type="GO" id="GO:0006820">
    <property type="term" value="P:monoatomic anion transport"/>
    <property type="evidence" value="ECO:0007669"/>
    <property type="project" value="TreeGrafter"/>
</dbReference>
<dbReference type="InterPro" id="IPR050382">
    <property type="entry name" value="MFS_Na/Anion_cotransporter"/>
</dbReference>
<dbReference type="FunFam" id="1.20.1250.20:FF:000067">
    <property type="entry name" value="sialin isoform X2"/>
    <property type="match status" value="1"/>
</dbReference>
<evidence type="ECO:0000256" key="26">
    <source>
        <dbReference type="SAM" id="MobiDB-lite"/>
    </source>
</evidence>
<dbReference type="SUPFAM" id="SSF103473">
    <property type="entry name" value="MFS general substrate transporter"/>
    <property type="match status" value="1"/>
</dbReference>
<evidence type="ECO:0000256" key="5">
    <source>
        <dbReference type="ARBA" id="ARBA00022448"/>
    </source>
</evidence>
<evidence type="ECO:0000256" key="17">
    <source>
        <dbReference type="ARBA" id="ARBA00050625"/>
    </source>
</evidence>